<name>K8F2N7_9CHLO</name>
<evidence type="ECO:0000313" key="2">
    <source>
        <dbReference type="EMBL" id="CCO66302.1"/>
    </source>
</evidence>
<protein>
    <submittedName>
        <fullName evidence="2">Unnamed protein product</fullName>
    </submittedName>
</protein>
<dbReference type="AlphaFoldDB" id="K8F2N7"/>
<proteinExistence type="predicted"/>
<feature type="compositionally biased region" description="Low complexity" evidence="1">
    <location>
        <begin position="152"/>
        <end position="170"/>
    </location>
</feature>
<dbReference type="KEGG" id="bpg:Bathy07g02120"/>
<dbReference type="SUPFAM" id="SSF52833">
    <property type="entry name" value="Thioredoxin-like"/>
    <property type="match status" value="1"/>
</dbReference>
<dbReference type="Gene3D" id="3.40.30.10">
    <property type="entry name" value="Glutaredoxin"/>
    <property type="match status" value="1"/>
</dbReference>
<dbReference type="InterPro" id="IPR036249">
    <property type="entry name" value="Thioredoxin-like_sf"/>
</dbReference>
<dbReference type="RefSeq" id="XP_007512214.1">
    <property type="nucleotide sequence ID" value="XM_007512152.1"/>
</dbReference>
<dbReference type="GeneID" id="19014701"/>
<dbReference type="EMBL" id="FO082272">
    <property type="protein sequence ID" value="CCO66302.1"/>
    <property type="molecule type" value="Genomic_DNA"/>
</dbReference>
<evidence type="ECO:0000256" key="1">
    <source>
        <dbReference type="SAM" id="MobiDB-lite"/>
    </source>
</evidence>
<gene>
    <name evidence="2" type="ORF">Bathy07g02120</name>
</gene>
<dbReference type="Proteomes" id="UP000198341">
    <property type="component" value="Chromosome 7"/>
</dbReference>
<evidence type="ECO:0000313" key="3">
    <source>
        <dbReference type="Proteomes" id="UP000198341"/>
    </source>
</evidence>
<reference evidence="2 3" key="1">
    <citation type="submission" date="2011-10" db="EMBL/GenBank/DDBJ databases">
        <authorList>
            <person name="Genoscope - CEA"/>
        </authorList>
    </citation>
    <scope>NUCLEOTIDE SEQUENCE [LARGE SCALE GENOMIC DNA]</scope>
    <source>
        <strain evidence="2 3">RCC 1105</strain>
    </source>
</reference>
<organism evidence="2 3">
    <name type="scientific">Bathycoccus prasinos</name>
    <dbReference type="NCBI Taxonomy" id="41875"/>
    <lineage>
        <taxon>Eukaryota</taxon>
        <taxon>Viridiplantae</taxon>
        <taxon>Chlorophyta</taxon>
        <taxon>Mamiellophyceae</taxon>
        <taxon>Mamiellales</taxon>
        <taxon>Bathycoccaceae</taxon>
        <taxon>Bathycoccus</taxon>
    </lineage>
</organism>
<accession>K8F2N7</accession>
<keyword evidence="3" id="KW-1185">Reference proteome</keyword>
<sequence>MSFSHNGISLRALTRNCEPKRQLQKRRENNVALSPLALALSRTNALVYGAPHCLKCRAAKALLHFLFGNSEWQSHHVDVSLAKNCLQSVGVKTVPTWEINGKRFGGIFDANRASVTTGAHVGELVGWTVLQRKVGSEREAEKMVFDARRRNTNTNSSTSSNSDENSSNNSKKGVDVTYLGGASLGDVARGAWKTPGRRRTRTRTRRRSGWCKRVAVRLAMRGEGKFWCEFGELRSEKSEKRARNAHNVALEPM</sequence>
<feature type="region of interest" description="Disordered" evidence="1">
    <location>
        <begin position="142"/>
        <end position="175"/>
    </location>
</feature>